<keyword evidence="2" id="KW-0963">Cytoplasm</keyword>
<reference evidence="7" key="1">
    <citation type="submission" date="2021-05" db="EMBL/GenBank/DDBJ databases">
        <title>A free-living protist that lacks canonical eukaryotic 1 DNA replication and segregation systems.</title>
        <authorList>
            <person name="Salas-Leiva D.E."/>
            <person name="Tromer E.C."/>
            <person name="Curtis B.A."/>
            <person name="Jerlstrom-Hultqvist J."/>
            <person name="Kolisko M."/>
            <person name="Yi Z."/>
            <person name="Salas-Leiva J.S."/>
            <person name="Gallot-Lavallee L."/>
            <person name="Kops G.J.P.L."/>
            <person name="Archibald J.M."/>
            <person name="Simpson A.G.B."/>
            <person name="Roger A.J."/>
        </authorList>
    </citation>
    <scope>NUCLEOTIDE SEQUENCE</scope>
    <source>
        <strain evidence="7">BICM</strain>
    </source>
</reference>
<protein>
    <submittedName>
        <fullName evidence="7">Tubulin-tyrosine ligase/Tubulin polyglutamylase</fullName>
    </submittedName>
</protein>
<gene>
    <name evidence="7" type="ORF">J8273_7028</name>
</gene>
<evidence type="ECO:0000256" key="2">
    <source>
        <dbReference type="ARBA" id="ARBA00022490"/>
    </source>
</evidence>
<keyword evidence="4" id="KW-0547">Nucleotide-binding</keyword>
<evidence type="ECO:0000256" key="1">
    <source>
        <dbReference type="ARBA" id="ARBA00004496"/>
    </source>
</evidence>
<accession>A0A8J6E7J2</accession>
<dbReference type="Pfam" id="PF03133">
    <property type="entry name" value="TTL"/>
    <property type="match status" value="1"/>
</dbReference>
<evidence type="ECO:0000256" key="5">
    <source>
        <dbReference type="ARBA" id="ARBA00022840"/>
    </source>
</evidence>
<sequence>MEGMMAITASQINLKTRPVTPRQPPLQKLPSIPHLKTKPPKAKKQKALDDFKLPTGQITMSGSMNFRSMSVPRPRDPKPLRPSKPRRLSEQNSRDSGRSLSTGRRRGNSIPENPARPRVSHVPIKVRWTGTDALAISGSVVEGNEGVVWYERDASKSDDEVVTTRAVQLFDFASCKSRVDAPALAKKRERFLKFNRLDPNTKLFTLIGPYGDIKDELLARGWVENPEGKETLVTDLLLTVRSNGVAAEDLPTGVYHNHYGGAAALTTKVGLGKHIRDLMWISPTDYRSFFPVAFDLGNTDDLDCFKRHHAVFGALSVLETALQKSVPQDMFDLAHRAVKECICEYNHDYLQNEAEATPHLTDKEWSLLSAFLGRTVPKAPPTLTTAQVSATMDLLAAYRGMDPSSILTSGLNLWICKPAGKSRGRGIQCMDALPDIMGLTGQEAHYVVQKYIERPLLIHNRKFDCRVWCLVTSVSPFTVWVYDDYYLRFCCEDFSMDDLANTYVHLANNSVQKNSTNFDNIVPPDAEHLCPTDGRPLKKTERANNMWASASFAEYIAREHGEEVYVTMMEDMRRAIVNTLVVGQTAVRHRKHTYELFGVDVVFDTELKPWVLEVNSSPTLEHSSYVTARLVPEAMKGLVAVLLDTKDSKIKASKSGWASGGAGRGAGEGGVPETVGRWRLVYKARHAGKVADGGGLELAGVAIPPPRAVPNSARV</sequence>
<keyword evidence="3 7" id="KW-0436">Ligase</keyword>
<evidence type="ECO:0000313" key="8">
    <source>
        <dbReference type="Proteomes" id="UP000717585"/>
    </source>
</evidence>
<evidence type="ECO:0000313" key="7">
    <source>
        <dbReference type="EMBL" id="KAG9390775.1"/>
    </source>
</evidence>
<name>A0A8J6E7J2_9EUKA</name>
<feature type="compositionally biased region" description="Basic and acidic residues" evidence="6">
    <location>
        <begin position="87"/>
        <end position="97"/>
    </location>
</feature>
<dbReference type="GO" id="GO:0015630">
    <property type="term" value="C:microtubule cytoskeleton"/>
    <property type="evidence" value="ECO:0007669"/>
    <property type="project" value="TreeGrafter"/>
</dbReference>
<dbReference type="GO" id="GO:0005737">
    <property type="term" value="C:cytoplasm"/>
    <property type="evidence" value="ECO:0007669"/>
    <property type="project" value="UniProtKB-SubCell"/>
</dbReference>
<keyword evidence="5" id="KW-0067">ATP-binding</keyword>
<evidence type="ECO:0000256" key="4">
    <source>
        <dbReference type="ARBA" id="ARBA00022741"/>
    </source>
</evidence>
<keyword evidence="8" id="KW-1185">Reference proteome</keyword>
<evidence type="ECO:0000256" key="3">
    <source>
        <dbReference type="ARBA" id="ARBA00022598"/>
    </source>
</evidence>
<dbReference type="OrthoDB" id="202825at2759"/>
<dbReference type="EMBL" id="JAHDYR010000062">
    <property type="protein sequence ID" value="KAG9390775.1"/>
    <property type="molecule type" value="Genomic_DNA"/>
</dbReference>
<comment type="subcellular location">
    <subcellularLocation>
        <location evidence="1">Cytoplasm</location>
    </subcellularLocation>
</comment>
<dbReference type="PANTHER" id="PTHR45870:SF2">
    <property type="entry name" value="TUBULIN MONOGLYCYLASE TTLL3"/>
    <property type="match status" value="1"/>
</dbReference>
<dbReference type="AlphaFoldDB" id="A0A8J6E7J2"/>
<comment type="caution">
    <text evidence="7">The sequence shown here is derived from an EMBL/GenBank/DDBJ whole genome shotgun (WGS) entry which is preliminary data.</text>
</comment>
<dbReference type="InterPro" id="IPR051437">
    <property type="entry name" value="TTLL_monoglycylase"/>
</dbReference>
<dbReference type="GO" id="GO:0070736">
    <property type="term" value="F:protein-glycine ligase activity, initiating"/>
    <property type="evidence" value="ECO:0007669"/>
    <property type="project" value="TreeGrafter"/>
</dbReference>
<dbReference type="Proteomes" id="UP000717585">
    <property type="component" value="Unassembled WGS sequence"/>
</dbReference>
<proteinExistence type="predicted"/>
<feature type="region of interest" description="Disordered" evidence="6">
    <location>
        <begin position="1"/>
        <end position="118"/>
    </location>
</feature>
<dbReference type="InterPro" id="IPR004344">
    <property type="entry name" value="TTL/TTLL_fam"/>
</dbReference>
<evidence type="ECO:0000256" key="6">
    <source>
        <dbReference type="SAM" id="MobiDB-lite"/>
    </source>
</evidence>
<dbReference type="PROSITE" id="PS51221">
    <property type="entry name" value="TTL"/>
    <property type="match status" value="1"/>
</dbReference>
<dbReference type="PANTHER" id="PTHR45870">
    <property type="entry name" value="TUBULIN MONOGLYCYLASE TTLL3"/>
    <property type="match status" value="1"/>
</dbReference>
<dbReference type="GO" id="GO:0005524">
    <property type="term" value="F:ATP binding"/>
    <property type="evidence" value="ECO:0007669"/>
    <property type="project" value="UniProtKB-KW"/>
</dbReference>
<feature type="compositionally biased region" description="Basic residues" evidence="6">
    <location>
        <begin position="35"/>
        <end position="45"/>
    </location>
</feature>
<dbReference type="Gene3D" id="3.30.470.20">
    <property type="entry name" value="ATP-grasp fold, B domain"/>
    <property type="match status" value="1"/>
</dbReference>
<feature type="compositionally biased region" description="Polar residues" evidence="6">
    <location>
        <begin position="56"/>
        <end position="68"/>
    </location>
</feature>
<dbReference type="SUPFAM" id="SSF56059">
    <property type="entry name" value="Glutathione synthetase ATP-binding domain-like"/>
    <property type="match status" value="1"/>
</dbReference>
<organism evidence="7 8">
    <name type="scientific">Carpediemonas membranifera</name>
    <dbReference type="NCBI Taxonomy" id="201153"/>
    <lineage>
        <taxon>Eukaryota</taxon>
        <taxon>Metamonada</taxon>
        <taxon>Carpediemonas-like organisms</taxon>
        <taxon>Carpediemonas</taxon>
    </lineage>
</organism>